<reference evidence="11 12" key="1">
    <citation type="submission" date="2019-10" db="EMBL/GenBank/DDBJ databases">
        <authorList>
            <person name="Palmer J.M."/>
        </authorList>
    </citation>
    <scope>NUCLEOTIDE SEQUENCE [LARGE SCALE GENOMIC DNA]</scope>
    <source>
        <strain evidence="11 12">TWF694</strain>
    </source>
</reference>
<dbReference type="EMBL" id="JAVHJO010000011">
    <property type="protein sequence ID" value="KAK6533382.1"/>
    <property type="molecule type" value="Genomic_DNA"/>
</dbReference>
<dbReference type="AlphaFoldDB" id="A0AAV9X313"/>
<evidence type="ECO:0000256" key="7">
    <source>
        <dbReference type="ARBA" id="ARBA00044356"/>
    </source>
</evidence>
<dbReference type="SUPFAM" id="SSF100950">
    <property type="entry name" value="NagB/RpiA/CoA transferase-like"/>
    <property type="match status" value="1"/>
</dbReference>
<dbReference type="InterPro" id="IPR042529">
    <property type="entry name" value="IF_2B-like_C"/>
</dbReference>
<evidence type="ECO:0000256" key="5">
    <source>
        <dbReference type="ARBA" id="ARBA00022917"/>
    </source>
</evidence>
<sequence length="758" mass="82111">MRWGDLLCGCLPIPLWGRQHRKKTPVTVPPVTVTVASGPRPAPPSSPLPNLPPLPPLLLLPIPPSPSPSPPPPTPQSLTPPPSPATPVPVLPPAAPEQFLGAEKLEAAEIEKEEEKEREWWEVEKSISLTEEALGEGEEEEEEGESSSDDEEEEEDEEEEVVEESGEEGASATTPSTPAPSPFVYEPVSSDEEESNPSDPDDEDETSPDAVRFKEYLARITLPPDEDSEDERLQSIPPRPLSQNHRLYTPGPSILKKLLPPPTTTTTETSDEEEYTTEGDSTFIDMDGLPDTAKAPKSDTTTAPAVPKKDAKDKGSQPSAGPSAGPPATDGASKKLTGKELKEQKKAEKQARRAAEKQQREPSGPSNVAGAPQHKPAQLSSTGAVTAGPKTPQGQKAKKAQTVEPDAPEQKKIPFFEHLREEKPEIDLLKLNKDVHPAIGKLSMKLRSFEIMGSTARCLHMLLAFKEVVKDYTTPEGASLARNLTQHLGIQISQITVGRKLSVSQGNAIRWLKTIIIDIKPDVPEQEAKDGLLVAIDNYIKERIVAAQEVIARIASDKIKDGDTILTYAKSSCVERVIRQAVLDGKKFTVYCIDSRPYFEGKQIAKSLSQNGIQVKYSTLHALEQAMKKVDKVFIGAHAVFANGSCYSRIGTSAVAMAAHEYQKPVLVCCEGIKLSDKIVLDSITQNELGPADALIGEDSPLKNHAEIPNLHVINLLFDLTAPKYITSVVTEVGQVPPTGIPSVHRLMAEREGTVGAA</sequence>
<feature type="compositionally biased region" description="Basic and acidic residues" evidence="10">
    <location>
        <begin position="103"/>
        <end position="125"/>
    </location>
</feature>
<feature type="compositionally biased region" description="Pro residues" evidence="10">
    <location>
        <begin position="40"/>
        <end position="95"/>
    </location>
</feature>
<dbReference type="PANTHER" id="PTHR10233">
    <property type="entry name" value="TRANSLATION INITIATION FACTOR EIF-2B"/>
    <property type="match status" value="1"/>
</dbReference>
<evidence type="ECO:0000256" key="1">
    <source>
        <dbReference type="ARBA" id="ARBA00004514"/>
    </source>
</evidence>
<feature type="compositionally biased region" description="Acidic residues" evidence="10">
    <location>
        <begin position="133"/>
        <end position="167"/>
    </location>
</feature>
<evidence type="ECO:0000313" key="12">
    <source>
        <dbReference type="Proteomes" id="UP001365542"/>
    </source>
</evidence>
<evidence type="ECO:0000256" key="8">
    <source>
        <dbReference type="ARBA" id="ARBA00046432"/>
    </source>
</evidence>
<dbReference type="PANTHER" id="PTHR10233:SF14">
    <property type="entry name" value="TRANSLATION INITIATION FACTOR EIF-2B SUBUNIT DELTA"/>
    <property type="match status" value="1"/>
</dbReference>
<comment type="similarity">
    <text evidence="2 9">Belongs to the eIF-2B alpha/beta/delta subunits family.</text>
</comment>
<dbReference type="GO" id="GO:0003743">
    <property type="term" value="F:translation initiation factor activity"/>
    <property type="evidence" value="ECO:0007669"/>
    <property type="project" value="UniProtKB-KW"/>
</dbReference>
<dbReference type="Proteomes" id="UP001365542">
    <property type="component" value="Unassembled WGS sequence"/>
</dbReference>
<dbReference type="GO" id="GO:0005829">
    <property type="term" value="C:cytosol"/>
    <property type="evidence" value="ECO:0007669"/>
    <property type="project" value="UniProtKB-SubCell"/>
</dbReference>
<comment type="subunit">
    <text evidence="8">Component of the translation initiation factor 2B (eIF2B) complex which is a heterodecamer of two sets of five different subunits: alpha, beta, gamma, delta and epsilon. Subunits alpha, beta and delta comprise a regulatory subcomplex and subunits epsilon and gamma comprise a catalytic subcomplex. Within the complex, the hexameric regulatory complex resides at the center, with the two heterodimeric catalytic subcomplexes bound on opposite sides.</text>
</comment>
<feature type="compositionally biased region" description="Basic and acidic residues" evidence="10">
    <location>
        <begin position="337"/>
        <end position="360"/>
    </location>
</feature>
<feature type="compositionally biased region" description="Acidic residues" evidence="10">
    <location>
        <begin position="189"/>
        <end position="207"/>
    </location>
</feature>
<dbReference type="Gene3D" id="3.40.50.10470">
    <property type="entry name" value="Translation initiation factor eif-2b, domain 2"/>
    <property type="match status" value="1"/>
</dbReference>
<evidence type="ECO:0000256" key="2">
    <source>
        <dbReference type="ARBA" id="ARBA00007251"/>
    </source>
</evidence>
<protein>
    <recommendedName>
        <fullName evidence="6">Translation initiation factor eIF2B subunit delta</fullName>
    </recommendedName>
    <alternativeName>
        <fullName evidence="7">eIF2B GDP-GTP exchange factor subunit delta</fullName>
    </alternativeName>
</protein>
<evidence type="ECO:0000256" key="6">
    <source>
        <dbReference type="ARBA" id="ARBA00044147"/>
    </source>
</evidence>
<comment type="caution">
    <text evidence="11">The sequence shown here is derived from an EMBL/GenBank/DDBJ whole genome shotgun (WGS) entry which is preliminary data.</text>
</comment>
<accession>A0AAV9X313</accession>
<comment type="subcellular location">
    <subcellularLocation>
        <location evidence="1">Cytoplasm</location>
        <location evidence="1">Cytosol</location>
    </subcellularLocation>
</comment>
<name>A0AAV9X313_9PEZI</name>
<evidence type="ECO:0000313" key="11">
    <source>
        <dbReference type="EMBL" id="KAK6533382.1"/>
    </source>
</evidence>
<feature type="region of interest" description="Disordered" evidence="10">
    <location>
        <begin position="31"/>
        <end position="408"/>
    </location>
</feature>
<organism evidence="11 12">
    <name type="scientific">Orbilia ellipsospora</name>
    <dbReference type="NCBI Taxonomy" id="2528407"/>
    <lineage>
        <taxon>Eukaryota</taxon>
        <taxon>Fungi</taxon>
        <taxon>Dikarya</taxon>
        <taxon>Ascomycota</taxon>
        <taxon>Pezizomycotina</taxon>
        <taxon>Orbiliomycetes</taxon>
        <taxon>Orbiliales</taxon>
        <taxon>Orbiliaceae</taxon>
        <taxon>Orbilia</taxon>
    </lineage>
</organism>
<proteinExistence type="inferred from homology"/>
<feature type="compositionally biased region" description="Low complexity" evidence="10">
    <location>
        <begin position="316"/>
        <end position="331"/>
    </location>
</feature>
<evidence type="ECO:0000256" key="3">
    <source>
        <dbReference type="ARBA" id="ARBA00022490"/>
    </source>
</evidence>
<keyword evidence="3" id="KW-0963">Cytoplasm</keyword>
<keyword evidence="5" id="KW-0648">Protein biosynthesis</keyword>
<gene>
    <name evidence="11" type="ORF">TWF694_002332</name>
</gene>
<evidence type="ECO:0000256" key="4">
    <source>
        <dbReference type="ARBA" id="ARBA00022540"/>
    </source>
</evidence>
<keyword evidence="4" id="KW-0396">Initiation factor</keyword>
<dbReference type="InterPro" id="IPR037171">
    <property type="entry name" value="NagB/RpiA_transferase-like"/>
</dbReference>
<evidence type="ECO:0000256" key="10">
    <source>
        <dbReference type="SAM" id="MobiDB-lite"/>
    </source>
</evidence>
<keyword evidence="12" id="KW-1185">Reference proteome</keyword>
<dbReference type="Pfam" id="PF01008">
    <property type="entry name" value="IF-2B"/>
    <property type="match status" value="1"/>
</dbReference>
<dbReference type="InterPro" id="IPR000649">
    <property type="entry name" value="IF-2B-related"/>
</dbReference>
<evidence type="ECO:0000256" key="9">
    <source>
        <dbReference type="RuleBase" id="RU003814"/>
    </source>
</evidence>